<reference evidence="13" key="1">
    <citation type="journal article" date="2013" name="Stand. Genomic Sci.">
        <title>Genome sequence of the thermophilic fresh-water bacterium Spirochaeta caldaria type strain (H1(T)), reclassification of Spirochaeta caldaria, Spirochaeta stenostrepta, and Spirochaeta zuelzerae in the genus Treponema as Treponema caldaria comb. nov., Treponema stenostrepta comb. nov., and Treponema zuelzerae comb. nov., and emendation of the genus Treponema.</title>
        <authorList>
            <person name="Abt B."/>
            <person name="Goker M."/>
            <person name="Scheuner C."/>
            <person name="Han C."/>
            <person name="Lu M."/>
            <person name="Misra M."/>
            <person name="Lapidus A."/>
            <person name="Nolan M."/>
            <person name="Lucas S."/>
            <person name="Hammon N."/>
            <person name="Deshpande S."/>
            <person name="Cheng J.F."/>
            <person name="Tapia R."/>
            <person name="Goodwin L.A."/>
            <person name="Pitluck S."/>
            <person name="Liolios K."/>
            <person name="Pagani I."/>
            <person name="Ivanova N."/>
            <person name="Mavromatis K."/>
            <person name="Mikhailova N."/>
            <person name="Huntemann M."/>
            <person name="Pati A."/>
            <person name="Chen A."/>
            <person name="Palaniappan K."/>
            <person name="Land M."/>
            <person name="Hauser L."/>
            <person name="Jeffries C.D."/>
            <person name="Rohde M."/>
            <person name="Spring S."/>
            <person name="Gronow S."/>
            <person name="Detter J.C."/>
            <person name="Bristow J."/>
            <person name="Eisen J.A."/>
            <person name="Markowitz V."/>
            <person name="Hugenholtz P."/>
            <person name="Kyrpides N.C."/>
            <person name="Woyke T."/>
            <person name="Klenk H.P."/>
        </authorList>
    </citation>
    <scope>NUCLEOTIDE SEQUENCE</scope>
    <source>
        <strain evidence="13">ATCC 51460 / DSM 7334 / H1</strain>
    </source>
</reference>
<dbReference type="GO" id="GO:0005829">
    <property type="term" value="C:cytosol"/>
    <property type="evidence" value="ECO:0007669"/>
    <property type="project" value="TreeGrafter"/>
</dbReference>
<evidence type="ECO:0000256" key="1">
    <source>
        <dbReference type="ARBA" id="ARBA00004921"/>
    </source>
</evidence>
<dbReference type="Gene3D" id="3.30.420.40">
    <property type="match status" value="1"/>
</dbReference>
<accession>F8F2M7</accession>
<sequence>MHSSFDPRLLADFARYYGFHYGVCDPVALVKDLVIEMERGLRGDPSTLPMLPSYLYPVSAVPPGKAVIALDAGGTNLRAALVRFDEKGKAIAEHTQKTHMPGTKGQLKAQQFFDEIAEVTTPLLKENPHVEGIGFCFSYPMEMTKDADGILLGFSKEVDAPEVIGKAIGAGLREALARKGVKAPDRIVLLNDTVATLLSGLAEIPADGGHRKGPDIYGVEGGPVIGFILGTGMNVAYPETRIPKIGFDAPKSPQIVVCETGSFHPRYLGRLDEEFDATLKNPGKYTFEKTMAGAYLGPLTLYMLKKAVQDGVLVFRKSGELLAMQNLQTKDLNAFMHNPLAGEGPIGSLFDRDERDALATLVFLTSIITERAALFAAAAVAAAVEKTGAGYDPFVPVRVAVEGTTYMVYKGMRPALESYLHTILSAKAPRSIVVSPVEQASLFGAAVAALSK</sequence>
<dbReference type="GO" id="GO:0004340">
    <property type="term" value="F:glucokinase activity"/>
    <property type="evidence" value="ECO:0007669"/>
    <property type="project" value="TreeGrafter"/>
</dbReference>
<dbReference type="CDD" id="cd24000">
    <property type="entry name" value="ASKHA_NBD_HK"/>
    <property type="match status" value="1"/>
</dbReference>
<evidence type="ECO:0000256" key="3">
    <source>
        <dbReference type="ARBA" id="ARBA00009225"/>
    </source>
</evidence>
<dbReference type="eggNOG" id="COG5026">
    <property type="taxonomic scope" value="Bacteria"/>
</dbReference>
<dbReference type="GO" id="GO:0006006">
    <property type="term" value="P:glucose metabolic process"/>
    <property type="evidence" value="ECO:0007669"/>
    <property type="project" value="TreeGrafter"/>
</dbReference>
<keyword evidence="6" id="KW-0418">Kinase</keyword>
<dbReference type="InterPro" id="IPR022672">
    <property type="entry name" value="Hexokinase_N"/>
</dbReference>
<evidence type="ECO:0000259" key="11">
    <source>
        <dbReference type="Pfam" id="PF03727"/>
    </source>
</evidence>
<feature type="domain" description="Hexokinase C-terminal" evidence="11">
    <location>
        <begin position="225"/>
        <end position="450"/>
    </location>
</feature>
<feature type="domain" description="Hexokinase N-terminal" evidence="10">
    <location>
        <begin position="29"/>
        <end position="200"/>
    </location>
</feature>
<dbReference type="InterPro" id="IPR022673">
    <property type="entry name" value="Hexokinase_C"/>
</dbReference>
<dbReference type="PANTHER" id="PTHR19443:SF16">
    <property type="entry name" value="HEXOKINASE TYPE 1-RELATED"/>
    <property type="match status" value="1"/>
</dbReference>
<evidence type="ECO:0000256" key="9">
    <source>
        <dbReference type="ARBA" id="ARBA00047905"/>
    </source>
</evidence>
<dbReference type="EC" id="2.7.1.1" evidence="12"/>
<dbReference type="STRING" id="744872.Spica_0992"/>
<dbReference type="GO" id="GO:0001678">
    <property type="term" value="P:intracellular glucose homeostasis"/>
    <property type="evidence" value="ECO:0007669"/>
    <property type="project" value="InterPro"/>
</dbReference>
<dbReference type="Gene3D" id="3.40.367.20">
    <property type="match status" value="1"/>
</dbReference>
<comment type="catalytic activity">
    <reaction evidence="9">
        <text>D-fructose + ATP = D-fructose 6-phosphate + ADP + H(+)</text>
        <dbReference type="Rhea" id="RHEA:16125"/>
        <dbReference type="ChEBI" id="CHEBI:15378"/>
        <dbReference type="ChEBI" id="CHEBI:30616"/>
        <dbReference type="ChEBI" id="CHEBI:37721"/>
        <dbReference type="ChEBI" id="CHEBI:61527"/>
        <dbReference type="ChEBI" id="CHEBI:456216"/>
        <dbReference type="EC" id="2.7.1.1"/>
    </reaction>
    <physiologicalReaction direction="left-to-right" evidence="9">
        <dbReference type="Rhea" id="RHEA:16126"/>
    </physiologicalReaction>
</comment>
<evidence type="ECO:0000256" key="4">
    <source>
        <dbReference type="ARBA" id="ARBA00022679"/>
    </source>
</evidence>
<dbReference type="PANTHER" id="PTHR19443">
    <property type="entry name" value="HEXOKINASE"/>
    <property type="match status" value="1"/>
</dbReference>
<dbReference type="PROSITE" id="PS51748">
    <property type="entry name" value="HEXOKINASE_2"/>
    <property type="match status" value="1"/>
</dbReference>
<keyword evidence="4 12" id="KW-0808">Transferase</keyword>
<evidence type="ECO:0000259" key="10">
    <source>
        <dbReference type="Pfam" id="PF00349"/>
    </source>
</evidence>
<dbReference type="Proteomes" id="UP000000503">
    <property type="component" value="Chromosome"/>
</dbReference>
<comment type="pathway">
    <text evidence="2">Carbohydrate metabolism.</text>
</comment>
<dbReference type="EMBL" id="CP002868">
    <property type="protein sequence ID" value="AEJ19142.1"/>
    <property type="molecule type" value="Genomic_DNA"/>
</dbReference>
<dbReference type="GO" id="GO:0006096">
    <property type="term" value="P:glycolytic process"/>
    <property type="evidence" value="ECO:0007669"/>
    <property type="project" value="UniProtKB-UniPathway"/>
</dbReference>
<comment type="pathway">
    <text evidence="1">Carbohydrate degradation.</text>
</comment>
<dbReference type="GO" id="GO:0005536">
    <property type="term" value="F:D-glucose binding"/>
    <property type="evidence" value="ECO:0007669"/>
    <property type="project" value="InterPro"/>
</dbReference>
<dbReference type="KEGG" id="scd:Spica_0992"/>
<dbReference type="PRINTS" id="PR00475">
    <property type="entry name" value="HEXOKINASE"/>
</dbReference>
<evidence type="ECO:0000313" key="12">
    <source>
        <dbReference type="EMBL" id="AEJ19142.1"/>
    </source>
</evidence>
<protein>
    <submittedName>
        <fullName evidence="12">Hexokinase</fullName>
        <ecNumber evidence="12">2.7.1.1</ecNumber>
    </submittedName>
</protein>
<dbReference type="AlphaFoldDB" id="F8F2M7"/>
<dbReference type="Pfam" id="PF00349">
    <property type="entry name" value="Hexokinase_1"/>
    <property type="match status" value="1"/>
</dbReference>
<comment type="similarity">
    <text evidence="3">Belongs to the hexokinase family.</text>
</comment>
<dbReference type="OrthoDB" id="6383434at2"/>
<dbReference type="HOGENOM" id="CLU_014393_5_3_12"/>
<evidence type="ECO:0000256" key="7">
    <source>
        <dbReference type="ARBA" id="ARBA00022840"/>
    </source>
</evidence>
<dbReference type="SUPFAM" id="SSF53067">
    <property type="entry name" value="Actin-like ATPase domain"/>
    <property type="match status" value="2"/>
</dbReference>
<proteinExistence type="inferred from homology"/>
<dbReference type="UniPathway" id="UPA00109">
    <property type="reaction ID" value="UER00180"/>
</dbReference>
<keyword evidence="13" id="KW-1185">Reference proteome</keyword>
<evidence type="ECO:0000256" key="5">
    <source>
        <dbReference type="ARBA" id="ARBA00022741"/>
    </source>
</evidence>
<evidence type="ECO:0000256" key="2">
    <source>
        <dbReference type="ARBA" id="ARBA00005007"/>
    </source>
</evidence>
<dbReference type="Pfam" id="PF03727">
    <property type="entry name" value="Hexokinase_2"/>
    <property type="match status" value="1"/>
</dbReference>
<dbReference type="GO" id="GO:0005524">
    <property type="term" value="F:ATP binding"/>
    <property type="evidence" value="ECO:0007669"/>
    <property type="project" value="UniProtKB-KW"/>
</dbReference>
<keyword evidence="7" id="KW-0067">ATP-binding</keyword>
<organism evidence="12 13">
    <name type="scientific">Gracilinema caldarium (strain ATCC 51460 / DSM 7334 / H1)</name>
    <name type="common">Treponema caldarium</name>
    <dbReference type="NCBI Taxonomy" id="744872"/>
    <lineage>
        <taxon>Bacteria</taxon>
        <taxon>Pseudomonadati</taxon>
        <taxon>Spirochaetota</taxon>
        <taxon>Spirochaetia</taxon>
        <taxon>Spirochaetales</taxon>
        <taxon>Breznakiellaceae</taxon>
        <taxon>Gracilinema</taxon>
    </lineage>
</organism>
<name>F8F2M7_GRAC1</name>
<keyword evidence="5" id="KW-0547">Nucleotide-binding</keyword>
<dbReference type="RefSeq" id="WP_013968453.1">
    <property type="nucleotide sequence ID" value="NC_015732.1"/>
</dbReference>
<evidence type="ECO:0000256" key="6">
    <source>
        <dbReference type="ARBA" id="ARBA00022777"/>
    </source>
</evidence>
<dbReference type="InterPro" id="IPR043129">
    <property type="entry name" value="ATPase_NBD"/>
</dbReference>
<evidence type="ECO:0000256" key="8">
    <source>
        <dbReference type="ARBA" id="ARBA00023152"/>
    </source>
</evidence>
<dbReference type="GO" id="GO:0008865">
    <property type="term" value="F:fructokinase activity"/>
    <property type="evidence" value="ECO:0007669"/>
    <property type="project" value="TreeGrafter"/>
</dbReference>
<evidence type="ECO:0000313" key="13">
    <source>
        <dbReference type="Proteomes" id="UP000000503"/>
    </source>
</evidence>
<dbReference type="InterPro" id="IPR001312">
    <property type="entry name" value="Hexokinase"/>
</dbReference>
<gene>
    <name evidence="12" type="ordered locus">Spica_0992</name>
</gene>
<keyword evidence="8" id="KW-0324">Glycolysis</keyword>